<keyword evidence="2" id="KW-1185">Reference proteome</keyword>
<proteinExistence type="predicted"/>
<dbReference type="AlphaFoldDB" id="D7WA95"/>
<evidence type="ECO:0000313" key="1">
    <source>
        <dbReference type="EMBL" id="EFK54776.1"/>
    </source>
</evidence>
<dbReference type="STRING" id="585529.HMPREF0291_10034"/>
<reference evidence="1" key="1">
    <citation type="submission" date="2010-06" db="EMBL/GenBank/DDBJ databases">
        <authorList>
            <person name="Muzny D."/>
            <person name="Qin X."/>
            <person name="Buhay C."/>
            <person name="Dugan-Rocha S."/>
            <person name="Ding Y."/>
            <person name="Chen G."/>
            <person name="Hawes A."/>
            <person name="Holder M."/>
            <person name="Jhangiani S."/>
            <person name="Johnson A."/>
            <person name="Khan Z."/>
            <person name="Li Z."/>
            <person name="Liu W."/>
            <person name="Liu X."/>
            <person name="Perez L."/>
            <person name="Shen H."/>
            <person name="Wang Q."/>
            <person name="Watt J."/>
            <person name="Xi L."/>
            <person name="Xin Y."/>
            <person name="Zhou J."/>
            <person name="Deng J."/>
            <person name="Jiang H."/>
            <person name="Liu Y."/>
            <person name="Qu J."/>
            <person name="Song X.-Z."/>
            <person name="Zhang L."/>
            <person name="Villasana D."/>
            <person name="Johnson A."/>
            <person name="Liu J."/>
            <person name="Liyanage D."/>
            <person name="Lorensuhewa L."/>
            <person name="Robinson T."/>
            <person name="Song A."/>
            <person name="Song B.-B."/>
            <person name="Dinh H."/>
            <person name="Thornton R."/>
            <person name="Coyle M."/>
            <person name="Francisco L."/>
            <person name="Jackson L."/>
            <person name="Javaid M."/>
            <person name="Korchina V."/>
            <person name="Kovar C."/>
            <person name="Mata R."/>
            <person name="Mathew T."/>
            <person name="Ngo R."/>
            <person name="Nguyen L."/>
            <person name="Nguyen N."/>
            <person name="Okwuonu G."/>
            <person name="Ongeri F."/>
            <person name="Pham C."/>
            <person name="Simmons D."/>
            <person name="Wilczek-Boney K."/>
            <person name="Hale W."/>
            <person name="Jakkamsetti A."/>
            <person name="Pham P."/>
            <person name="Ruth R."/>
            <person name="San Lucas F."/>
            <person name="Warren J."/>
            <person name="Zhang J."/>
            <person name="Zhao Z."/>
            <person name="Zhou C."/>
            <person name="Zhu D."/>
            <person name="Lee S."/>
            <person name="Bess C."/>
            <person name="Blankenburg K."/>
            <person name="Forbes L."/>
            <person name="Fu Q."/>
            <person name="Gubbala S."/>
            <person name="Hirani K."/>
            <person name="Jayaseelan J.C."/>
            <person name="Lara F."/>
            <person name="Munidasa M."/>
            <person name="Palculict T."/>
            <person name="Patil S."/>
            <person name="Pu L.-L."/>
            <person name="Saada N."/>
            <person name="Tang L."/>
            <person name="Weissenberger G."/>
            <person name="Zhu Y."/>
            <person name="Hemphill L."/>
            <person name="Shang Y."/>
            <person name="Youmans B."/>
            <person name="Ayvaz T."/>
            <person name="Ross M."/>
            <person name="Santibanez J."/>
            <person name="Aqrawi P."/>
            <person name="Gross S."/>
            <person name="Joshi V."/>
            <person name="Fowler G."/>
            <person name="Nazareth L."/>
            <person name="Reid J."/>
            <person name="Worley K."/>
            <person name="Petrosino J."/>
            <person name="Highlander S."/>
            <person name="Gibbs R."/>
        </authorList>
    </citation>
    <scope>NUCLEOTIDE SEQUENCE [LARGE SCALE GENOMIC DNA]</scope>
    <source>
        <strain evidence="1">ATCC 33030</strain>
    </source>
</reference>
<sequence>MEVRMYHPVPGHTHLKVLVPEPAVGPEPESPLPSGSRLSPLVRIALDAAFGVRELRVLQQRAYSFGVRKHVAARRRALQSPSTVRVLSCHGRDTPHGTELYGSIVSDGRTYGWVALIDESRLITFRIL</sequence>
<comment type="caution">
    <text evidence="1">The sequence shown here is derived from an EMBL/GenBank/DDBJ whole genome shotgun (WGS) entry which is preliminary data.</text>
</comment>
<dbReference type="eggNOG" id="ENOG5031JTS">
    <property type="taxonomic scope" value="Bacteria"/>
</dbReference>
<dbReference type="HOGENOM" id="CLU_134288_0_0_11"/>
<accession>D7WA95</accession>
<name>D7WA95_9CORY</name>
<organism evidence="1 2">
    <name type="scientific">Corynebacterium genitalium ATCC 33030</name>
    <dbReference type="NCBI Taxonomy" id="585529"/>
    <lineage>
        <taxon>Bacteria</taxon>
        <taxon>Bacillati</taxon>
        <taxon>Actinomycetota</taxon>
        <taxon>Actinomycetes</taxon>
        <taxon>Mycobacteriales</taxon>
        <taxon>Corynebacteriaceae</taxon>
        <taxon>Corynebacterium</taxon>
    </lineage>
</organism>
<gene>
    <name evidence="1" type="ORF">HMPREF0291_10034</name>
</gene>
<evidence type="ECO:0000313" key="2">
    <source>
        <dbReference type="Proteomes" id="UP000004208"/>
    </source>
</evidence>
<dbReference type="Proteomes" id="UP000004208">
    <property type="component" value="Unassembled WGS sequence"/>
</dbReference>
<protein>
    <submittedName>
        <fullName evidence="1">Uncharacterized protein</fullName>
    </submittedName>
</protein>
<dbReference type="EMBL" id="ACLJ02000001">
    <property type="protein sequence ID" value="EFK54776.1"/>
    <property type="molecule type" value="Genomic_DNA"/>
</dbReference>